<dbReference type="KEGG" id="ruv:EC9_03930"/>
<feature type="transmembrane region" description="Helical" evidence="6">
    <location>
        <begin position="238"/>
        <end position="256"/>
    </location>
</feature>
<sequence>MDFGWLSLLPPLVAILLAIFTRRVIPSLVLAVFVGVAILQFAGDQPRSWSQRMFVDTPWSMVEDHLWYAVAGGGSLNPFAAIASVVSLDFRGAGDSLSALATSDHLRVFYFTMLFGALVGILHAGGAMRSLVLQLALHVQTRCGGQLLIWLCGMLIFFDDYANTLLVGTTMRSTADRMRLSREKLAYLVDSTAAPVAGLSLVSTWVATEISYMSEGLAAQGNPQGLSGFDLFLQSLPYRFYPIFALVLVVVIAATGRDFGPMKAAEDGAAKEPEDVRESSLPQLHDAPAWTAIVTIAATIGAILFALYRTGRVEDPDVGLLRYWGQYVGNADPYNALIWGGLVGLLLSLTTTYLCGAKSIGPLIVGAFDGMRQLMPAMVVLLLAWTLSRLTTADFLDTQGFLGDWIREANVSSVWIPTLVFVVSGVVAFATGTSWGTMGLLVPLSIPIAIASSSDPTILYATAGAVLSGAIFGDHCSPISDTTVLSSQASGCDHIAHVKTQIPYALLAAGVSILFGSLPTSLGVSPWWMLIAGCVATFAVVRAFGKLPNVSAE</sequence>
<feature type="transmembrane region" description="Helical" evidence="6">
    <location>
        <begin position="66"/>
        <end position="88"/>
    </location>
</feature>
<name>A0A517LUE4_9BACT</name>
<dbReference type="Proteomes" id="UP000319557">
    <property type="component" value="Chromosome"/>
</dbReference>
<evidence type="ECO:0000259" key="7">
    <source>
        <dbReference type="Pfam" id="PF03553"/>
    </source>
</evidence>
<proteinExistence type="predicted"/>
<keyword evidence="5 6" id="KW-0472">Membrane</keyword>
<feature type="transmembrane region" description="Helical" evidence="6">
    <location>
        <begin position="412"/>
        <end position="431"/>
    </location>
</feature>
<evidence type="ECO:0000256" key="2">
    <source>
        <dbReference type="ARBA" id="ARBA00022475"/>
    </source>
</evidence>
<keyword evidence="3 6" id="KW-0812">Transmembrane</keyword>
<dbReference type="EMBL" id="CP036261">
    <property type="protein sequence ID" value="QDS86233.1"/>
    <property type="molecule type" value="Genomic_DNA"/>
</dbReference>
<keyword evidence="4 6" id="KW-1133">Transmembrane helix</keyword>
<gene>
    <name evidence="8" type="primary">mleN_1</name>
    <name evidence="8" type="ORF">EC9_03930</name>
</gene>
<dbReference type="PANTHER" id="PTHR43478:SF1">
    <property type="entry name" value="NA+_H+ ANTIPORTER NHAC-LIKE C-TERMINAL DOMAIN-CONTAINING PROTEIN"/>
    <property type="match status" value="1"/>
</dbReference>
<evidence type="ECO:0000256" key="4">
    <source>
        <dbReference type="ARBA" id="ARBA00022989"/>
    </source>
</evidence>
<evidence type="ECO:0000256" key="6">
    <source>
        <dbReference type="SAM" id="Phobius"/>
    </source>
</evidence>
<organism evidence="8 9">
    <name type="scientific">Rosistilla ulvae</name>
    <dbReference type="NCBI Taxonomy" id="1930277"/>
    <lineage>
        <taxon>Bacteria</taxon>
        <taxon>Pseudomonadati</taxon>
        <taxon>Planctomycetota</taxon>
        <taxon>Planctomycetia</taxon>
        <taxon>Pirellulales</taxon>
        <taxon>Pirellulaceae</taxon>
        <taxon>Rosistilla</taxon>
    </lineage>
</organism>
<feature type="transmembrane region" description="Helical" evidence="6">
    <location>
        <begin position="108"/>
        <end position="127"/>
    </location>
</feature>
<comment type="subcellular location">
    <subcellularLocation>
        <location evidence="1">Cell membrane</location>
        <topology evidence="1">Multi-pass membrane protein</topology>
    </subcellularLocation>
</comment>
<feature type="transmembrane region" description="Helical" evidence="6">
    <location>
        <begin position="336"/>
        <end position="354"/>
    </location>
</feature>
<feature type="transmembrane region" description="Helical" evidence="6">
    <location>
        <begin position="287"/>
        <end position="308"/>
    </location>
</feature>
<dbReference type="Pfam" id="PF03553">
    <property type="entry name" value="Na_H_antiporter"/>
    <property type="match status" value="1"/>
</dbReference>
<feature type="transmembrane region" description="Helical" evidence="6">
    <location>
        <begin position="147"/>
        <end position="166"/>
    </location>
</feature>
<accession>A0A517LUE4</accession>
<evidence type="ECO:0000256" key="5">
    <source>
        <dbReference type="ARBA" id="ARBA00023136"/>
    </source>
</evidence>
<dbReference type="InterPro" id="IPR018461">
    <property type="entry name" value="Na/H_Antiport_NhaC-like_C"/>
</dbReference>
<feature type="transmembrane region" description="Helical" evidence="6">
    <location>
        <begin position="527"/>
        <end position="545"/>
    </location>
</feature>
<dbReference type="OrthoDB" id="9762978at2"/>
<dbReference type="GO" id="GO:0005886">
    <property type="term" value="C:plasma membrane"/>
    <property type="evidence" value="ECO:0007669"/>
    <property type="project" value="UniProtKB-SubCell"/>
</dbReference>
<keyword evidence="9" id="KW-1185">Reference proteome</keyword>
<reference evidence="8 9" key="1">
    <citation type="submission" date="2019-02" db="EMBL/GenBank/DDBJ databases">
        <title>Deep-cultivation of Planctomycetes and their phenomic and genomic characterization uncovers novel biology.</title>
        <authorList>
            <person name="Wiegand S."/>
            <person name="Jogler M."/>
            <person name="Boedeker C."/>
            <person name="Pinto D."/>
            <person name="Vollmers J."/>
            <person name="Rivas-Marin E."/>
            <person name="Kohn T."/>
            <person name="Peeters S.H."/>
            <person name="Heuer A."/>
            <person name="Rast P."/>
            <person name="Oberbeckmann S."/>
            <person name="Bunk B."/>
            <person name="Jeske O."/>
            <person name="Meyerdierks A."/>
            <person name="Storesund J.E."/>
            <person name="Kallscheuer N."/>
            <person name="Luecker S."/>
            <person name="Lage O.M."/>
            <person name="Pohl T."/>
            <person name="Merkel B.J."/>
            <person name="Hornburger P."/>
            <person name="Mueller R.-W."/>
            <person name="Bruemmer F."/>
            <person name="Labrenz M."/>
            <person name="Spormann A.M."/>
            <person name="Op den Camp H."/>
            <person name="Overmann J."/>
            <person name="Amann R."/>
            <person name="Jetten M.S.M."/>
            <person name="Mascher T."/>
            <person name="Medema M.H."/>
            <person name="Devos D.P."/>
            <person name="Kaster A.-K."/>
            <person name="Ovreas L."/>
            <person name="Rohde M."/>
            <person name="Galperin M.Y."/>
            <person name="Jogler C."/>
        </authorList>
    </citation>
    <scope>NUCLEOTIDE SEQUENCE [LARGE SCALE GENOMIC DNA]</scope>
    <source>
        <strain evidence="8 9">EC9</strain>
    </source>
</reference>
<dbReference type="RefSeq" id="WP_145341865.1">
    <property type="nucleotide sequence ID" value="NZ_CP036261.1"/>
</dbReference>
<feature type="transmembrane region" description="Helical" evidence="6">
    <location>
        <begin position="374"/>
        <end position="392"/>
    </location>
</feature>
<keyword evidence="2" id="KW-1003">Cell membrane</keyword>
<dbReference type="AlphaFoldDB" id="A0A517LUE4"/>
<feature type="transmembrane region" description="Helical" evidence="6">
    <location>
        <begin position="12"/>
        <end position="42"/>
    </location>
</feature>
<feature type="domain" description="Na+/H+ antiporter NhaC-like C-terminal" evidence="7">
    <location>
        <begin position="196"/>
        <end position="515"/>
    </location>
</feature>
<protein>
    <submittedName>
        <fullName evidence="8">Malate-2H(+)/Na(+)-lactate antiporter</fullName>
    </submittedName>
</protein>
<evidence type="ECO:0000256" key="3">
    <source>
        <dbReference type="ARBA" id="ARBA00022692"/>
    </source>
</evidence>
<dbReference type="PANTHER" id="PTHR43478">
    <property type="entry name" value="NA+/H+ ANTIPORTER-RELATED"/>
    <property type="match status" value="1"/>
</dbReference>
<evidence type="ECO:0000256" key="1">
    <source>
        <dbReference type="ARBA" id="ARBA00004651"/>
    </source>
</evidence>
<evidence type="ECO:0000313" key="8">
    <source>
        <dbReference type="EMBL" id="QDS86233.1"/>
    </source>
</evidence>
<evidence type="ECO:0000313" key="9">
    <source>
        <dbReference type="Proteomes" id="UP000319557"/>
    </source>
</evidence>